<organism evidence="1 2">
    <name type="scientific">Lentinus tigrinus ALCF2SS1-6</name>
    <dbReference type="NCBI Taxonomy" id="1328759"/>
    <lineage>
        <taxon>Eukaryota</taxon>
        <taxon>Fungi</taxon>
        <taxon>Dikarya</taxon>
        <taxon>Basidiomycota</taxon>
        <taxon>Agaricomycotina</taxon>
        <taxon>Agaricomycetes</taxon>
        <taxon>Polyporales</taxon>
        <taxon>Polyporaceae</taxon>
        <taxon>Lentinus</taxon>
    </lineage>
</organism>
<reference evidence="1" key="1">
    <citation type="journal article" date="2018" name="Genome Biol. Evol.">
        <title>Genomics and development of Lentinus tigrinus, a white-rot wood-decaying mushroom with dimorphic fruiting bodies.</title>
        <authorList>
            <person name="Wu B."/>
            <person name="Xu Z."/>
            <person name="Knudson A."/>
            <person name="Carlson A."/>
            <person name="Chen N."/>
            <person name="Kovaka S."/>
            <person name="LaButti K."/>
            <person name="Lipzen A."/>
            <person name="Pennachio C."/>
            <person name="Riley R."/>
            <person name="Schakwitz W."/>
            <person name="Umezawa K."/>
            <person name="Ohm R.A."/>
            <person name="Grigoriev I.V."/>
            <person name="Nagy L.G."/>
            <person name="Gibbons J."/>
            <person name="Hibbett D."/>
        </authorList>
    </citation>
    <scope>NUCLEOTIDE SEQUENCE [LARGE SCALE GENOMIC DNA]</scope>
    <source>
        <strain evidence="1">ALCF2SS1-6</strain>
    </source>
</reference>
<dbReference type="Proteomes" id="UP000313359">
    <property type="component" value="Unassembled WGS sequence"/>
</dbReference>
<name>A0A5C2SRY3_9APHY</name>
<dbReference type="AlphaFoldDB" id="A0A5C2SRY3"/>
<evidence type="ECO:0000313" key="2">
    <source>
        <dbReference type="Proteomes" id="UP000313359"/>
    </source>
</evidence>
<gene>
    <name evidence="1" type="ORF">L227DRAFT_649146</name>
</gene>
<dbReference type="EMBL" id="ML122251">
    <property type="protein sequence ID" value="RPD66420.1"/>
    <property type="molecule type" value="Genomic_DNA"/>
</dbReference>
<keyword evidence="2" id="KW-1185">Reference proteome</keyword>
<evidence type="ECO:0000313" key="1">
    <source>
        <dbReference type="EMBL" id="RPD66420.1"/>
    </source>
</evidence>
<protein>
    <recommendedName>
        <fullName evidence="3">F-box domain-containing protein</fullName>
    </recommendedName>
</protein>
<proteinExistence type="predicted"/>
<evidence type="ECO:0008006" key="3">
    <source>
        <dbReference type="Google" id="ProtNLM"/>
    </source>
</evidence>
<dbReference type="OrthoDB" id="3256525at2759"/>
<accession>A0A5C2SRY3</accession>
<sequence>MDTHGISVHRRHRETTDTMLAATRVCKKWAPIALDFLFKYLLIKSGDHAVEIATALEQQASRARAGACVGGRTVRLELALDGVHVWNEAHTLAFERIVAACSNITVLSTAFSTGSGPLVHTAALAHALELSELPSTLRRLELSGNGIVFDSILPRFSRSLDALWIRPTGHTELAKTTSGPVEFPRLLSLAVTAHRAVIPPKDWTMPRLLTLRMDSDLLSYLMGQTVQSFLEAQGPMLRILDVTRCPRMNLRFCPNLVDCTVPMSLLETLFANVPVPLSLRRLTFDRICEVRAAWIEPRSVMRFSLSMREEHEAGRLPPLESIRFLLPIAKRTMEPLQGTACLEIPYWECAVAELRQACGSLKIALETSIGADEHTANVWRPLSYEHFLGA</sequence>